<name>A0ABW1KPN3_9ACTN</name>
<accession>A0ABW1KPN3</accession>
<sequence length="162" mass="16601">MKQLACGVREWGLDHGDAFGGDNVVEGGGVLGVAVADQESELVGALAEVHGEVAGLLGYPLPGGVGGDAEEVDPSGGHLHNHQRVKASQQDGVEVEEVDRQQASGLVVQEGTPAGVLMAGRRADTSADQDPSDRARSDPMAEPLKFALDAAVPPSRILSGHP</sequence>
<protein>
    <submittedName>
        <fullName evidence="2">Uncharacterized protein</fullName>
    </submittedName>
</protein>
<feature type="region of interest" description="Disordered" evidence="1">
    <location>
        <begin position="120"/>
        <end position="162"/>
    </location>
</feature>
<organism evidence="2 3">
    <name type="scientific">Plantactinospora solaniradicis</name>
    <dbReference type="NCBI Taxonomy" id="1723736"/>
    <lineage>
        <taxon>Bacteria</taxon>
        <taxon>Bacillati</taxon>
        <taxon>Actinomycetota</taxon>
        <taxon>Actinomycetes</taxon>
        <taxon>Micromonosporales</taxon>
        <taxon>Micromonosporaceae</taxon>
        <taxon>Plantactinospora</taxon>
    </lineage>
</organism>
<gene>
    <name evidence="2" type="ORF">ACFP2T_46500</name>
</gene>
<evidence type="ECO:0000313" key="3">
    <source>
        <dbReference type="Proteomes" id="UP001596203"/>
    </source>
</evidence>
<evidence type="ECO:0000256" key="1">
    <source>
        <dbReference type="SAM" id="MobiDB-lite"/>
    </source>
</evidence>
<comment type="caution">
    <text evidence="2">The sequence shown here is derived from an EMBL/GenBank/DDBJ whole genome shotgun (WGS) entry which is preliminary data.</text>
</comment>
<proteinExistence type="predicted"/>
<dbReference type="Proteomes" id="UP001596203">
    <property type="component" value="Unassembled WGS sequence"/>
</dbReference>
<keyword evidence="3" id="KW-1185">Reference proteome</keyword>
<feature type="compositionally biased region" description="Basic and acidic residues" evidence="1">
    <location>
        <begin position="121"/>
        <end position="139"/>
    </location>
</feature>
<reference evidence="3" key="1">
    <citation type="journal article" date="2019" name="Int. J. Syst. Evol. Microbiol.">
        <title>The Global Catalogue of Microorganisms (GCM) 10K type strain sequencing project: providing services to taxonomists for standard genome sequencing and annotation.</title>
        <authorList>
            <consortium name="The Broad Institute Genomics Platform"/>
            <consortium name="The Broad Institute Genome Sequencing Center for Infectious Disease"/>
            <person name="Wu L."/>
            <person name="Ma J."/>
        </authorList>
    </citation>
    <scope>NUCLEOTIDE SEQUENCE [LARGE SCALE GENOMIC DNA]</scope>
    <source>
        <strain evidence="3">ZS-35-S2</strain>
    </source>
</reference>
<dbReference type="EMBL" id="JBHSPR010000097">
    <property type="protein sequence ID" value="MFC6023595.1"/>
    <property type="molecule type" value="Genomic_DNA"/>
</dbReference>
<evidence type="ECO:0000313" key="2">
    <source>
        <dbReference type="EMBL" id="MFC6023595.1"/>
    </source>
</evidence>
<feature type="region of interest" description="Disordered" evidence="1">
    <location>
        <begin position="67"/>
        <end position="93"/>
    </location>
</feature>
<dbReference type="RefSeq" id="WP_377434097.1">
    <property type="nucleotide sequence ID" value="NZ_JBHSPR010000097.1"/>
</dbReference>